<dbReference type="PANTHER" id="PTHR43065:SF49">
    <property type="entry name" value="HISTIDINE KINASE"/>
    <property type="match status" value="1"/>
</dbReference>
<dbReference type="PRINTS" id="PR00344">
    <property type="entry name" value="BCTRLSENSOR"/>
</dbReference>
<dbReference type="InterPro" id="IPR005467">
    <property type="entry name" value="His_kinase_dom"/>
</dbReference>
<keyword evidence="8" id="KW-1185">Reference proteome</keyword>
<comment type="caution">
    <text evidence="7">The sequence shown here is derived from an EMBL/GenBank/DDBJ whole genome shotgun (WGS) entry which is preliminary data.</text>
</comment>
<evidence type="ECO:0000259" key="6">
    <source>
        <dbReference type="PROSITE" id="PS50110"/>
    </source>
</evidence>
<dbReference type="SMART" id="SM00448">
    <property type="entry name" value="REC"/>
    <property type="match status" value="1"/>
</dbReference>
<dbReference type="Gene3D" id="6.10.340.10">
    <property type="match status" value="1"/>
</dbReference>
<dbReference type="InterPro" id="IPR036097">
    <property type="entry name" value="HisK_dim/P_sf"/>
</dbReference>
<dbReference type="InterPro" id="IPR001789">
    <property type="entry name" value="Sig_transdc_resp-reg_receiver"/>
</dbReference>
<dbReference type="PROSITE" id="PS50110">
    <property type="entry name" value="RESPONSE_REGULATORY"/>
    <property type="match status" value="1"/>
</dbReference>
<dbReference type="InterPro" id="IPR011006">
    <property type="entry name" value="CheY-like_superfamily"/>
</dbReference>
<dbReference type="InterPro" id="IPR004358">
    <property type="entry name" value="Sig_transdc_His_kin-like_C"/>
</dbReference>
<dbReference type="SUPFAM" id="SSF47384">
    <property type="entry name" value="Homodimeric domain of signal transducing histidine kinase"/>
    <property type="match status" value="1"/>
</dbReference>
<dbReference type="EMBL" id="JBIGHY010000009">
    <property type="protein sequence ID" value="MFG6416457.1"/>
    <property type="molecule type" value="Genomic_DNA"/>
</dbReference>
<dbReference type="RefSeq" id="WP_394472519.1">
    <property type="nucleotide sequence ID" value="NZ_JBIGHY010000009.1"/>
</dbReference>
<keyword evidence="4" id="KW-0472">Membrane</keyword>
<feature type="transmembrane region" description="Helical" evidence="4">
    <location>
        <begin position="33"/>
        <end position="57"/>
    </location>
</feature>
<reference evidence="7 8" key="1">
    <citation type="submission" date="2024-09" db="EMBL/GenBank/DDBJ databases">
        <title>Novel species of the genus Pelomonas and Roseateles isolated from streams.</title>
        <authorList>
            <person name="Lu H."/>
        </authorList>
    </citation>
    <scope>NUCLEOTIDE SEQUENCE [LARGE SCALE GENOMIC DNA]</scope>
    <source>
        <strain evidence="7 8">DC23W</strain>
    </source>
</reference>
<dbReference type="SMART" id="SM00387">
    <property type="entry name" value="HATPase_c"/>
    <property type="match status" value="1"/>
</dbReference>
<feature type="domain" description="Response regulatory" evidence="6">
    <location>
        <begin position="646"/>
        <end position="757"/>
    </location>
</feature>
<dbReference type="Gene3D" id="3.30.565.10">
    <property type="entry name" value="Histidine kinase-like ATPase, C-terminal domain"/>
    <property type="match status" value="1"/>
</dbReference>
<evidence type="ECO:0000313" key="8">
    <source>
        <dbReference type="Proteomes" id="UP001606300"/>
    </source>
</evidence>
<dbReference type="EC" id="2.7.13.3" evidence="2"/>
<dbReference type="Gene3D" id="1.10.287.130">
    <property type="match status" value="1"/>
</dbReference>
<evidence type="ECO:0000256" key="3">
    <source>
        <dbReference type="PROSITE-ProRule" id="PRU00169"/>
    </source>
</evidence>
<feature type="modified residue" description="4-aspartylphosphate" evidence="3">
    <location>
        <position position="696"/>
    </location>
</feature>
<proteinExistence type="predicted"/>
<keyword evidence="3" id="KW-0597">Phosphoprotein</keyword>
<evidence type="ECO:0000256" key="4">
    <source>
        <dbReference type="SAM" id="Phobius"/>
    </source>
</evidence>
<evidence type="ECO:0000313" key="7">
    <source>
        <dbReference type="EMBL" id="MFG6416457.1"/>
    </source>
</evidence>
<dbReference type="CDD" id="cd18774">
    <property type="entry name" value="PDC2_HK_sensor"/>
    <property type="match status" value="1"/>
</dbReference>
<dbReference type="Pfam" id="PF02518">
    <property type="entry name" value="HATPase_c"/>
    <property type="match status" value="1"/>
</dbReference>
<protein>
    <recommendedName>
        <fullName evidence="2">histidine kinase</fullName>
        <ecNumber evidence="2">2.7.13.3</ecNumber>
    </recommendedName>
</protein>
<name>A0ABW7ESH3_9BURK</name>
<dbReference type="InterPro" id="IPR036890">
    <property type="entry name" value="HATPase_C_sf"/>
</dbReference>
<dbReference type="GO" id="GO:0005524">
    <property type="term" value="F:ATP binding"/>
    <property type="evidence" value="ECO:0007669"/>
    <property type="project" value="UniProtKB-KW"/>
</dbReference>
<dbReference type="PANTHER" id="PTHR43065">
    <property type="entry name" value="SENSOR HISTIDINE KINASE"/>
    <property type="match status" value="1"/>
</dbReference>
<comment type="catalytic activity">
    <reaction evidence="1">
        <text>ATP + protein L-histidine = ADP + protein N-phospho-L-histidine.</text>
        <dbReference type="EC" id="2.7.13.3"/>
    </reaction>
</comment>
<accession>A0ABW7ESH3</accession>
<dbReference type="SUPFAM" id="SSF55874">
    <property type="entry name" value="ATPase domain of HSP90 chaperone/DNA topoisomerase II/histidine kinase"/>
    <property type="match status" value="1"/>
</dbReference>
<feature type="domain" description="Histidine kinase" evidence="5">
    <location>
        <begin position="405"/>
        <end position="625"/>
    </location>
</feature>
<keyword evidence="7" id="KW-0547">Nucleotide-binding</keyword>
<keyword evidence="7" id="KW-0067">ATP-binding</keyword>
<dbReference type="SUPFAM" id="SSF52172">
    <property type="entry name" value="CheY-like"/>
    <property type="match status" value="1"/>
</dbReference>
<feature type="transmembrane region" description="Helical" evidence="4">
    <location>
        <begin position="296"/>
        <end position="318"/>
    </location>
</feature>
<evidence type="ECO:0000256" key="2">
    <source>
        <dbReference type="ARBA" id="ARBA00012438"/>
    </source>
</evidence>
<evidence type="ECO:0000259" key="5">
    <source>
        <dbReference type="PROSITE" id="PS50109"/>
    </source>
</evidence>
<dbReference type="Pfam" id="PF00072">
    <property type="entry name" value="Response_reg"/>
    <property type="match status" value="1"/>
</dbReference>
<dbReference type="Gene3D" id="3.40.50.2300">
    <property type="match status" value="1"/>
</dbReference>
<keyword evidence="4" id="KW-1133">Transmembrane helix</keyword>
<dbReference type="Proteomes" id="UP001606300">
    <property type="component" value="Unassembled WGS sequence"/>
</dbReference>
<keyword evidence="4" id="KW-0812">Transmembrane</keyword>
<gene>
    <name evidence="7" type="ORF">ACG02S_21415</name>
</gene>
<dbReference type="InterPro" id="IPR003594">
    <property type="entry name" value="HATPase_dom"/>
</dbReference>
<sequence length="767" mass="81562">MPHRLTLLPLSLRPTFADFSLPRLHMPATLRSRLLLLVMSVLLPALAGVAWLIFSTYEAERDAHRRNLRDTTRAMSLLVDVELARRASIARTLAQLPELDGPLPPEGERRLAFERQARRAMQGLAGWVELRAPGRVLLSTRLPAGSADEGPAPVALSAVPAMQQLAMVGGPGREMYAAWLEPVLRNGQLVYNVAVTVKPAELQRIVQSQGEPDWVGSVLDSAGRVVARQPGGEAYVGREIRAGLREQMTGSREGLFEAESLEGQRTTGYYSTSALGWSYVTAMPTNAFAGHLSNEVARVIVTALALLVLAISSALWVARRIEQPLRALKAAAEDMEAGRVLPAQDTGMAECDEVAAALATASRRMAQARGELEQGIAQAVDRTRQMEQLGAQSQRVEALGRLTGGVAHEFNNLMGIISNSVHLMQRHPSAADLQTPLGATQRAVDKGSQLTQHLLRFAGQRPVRAQTVSLTLYLPEVQTLMRSVLGRRIEIRLDIAPDVRPVHVDPGELELALVNLALNAHDAMPRGGELRVSARNANAADKQGLPQMPPGEHVLLTVGDDGVGLDPALVEHAFEPFFTTKPVGRGSGLGLSQVHGFATQAGGTATLASTPGVGTTVSLLLPVARDAAPVSQAPAGALPSSIADATVLLVEDDESLGDVTAALLVGQGARVLRASRAETALRLLDAGASADIVLSDIVMPGDMDGVALARRLRDLRPGLPVVLISGYSNAVMAEGEFVLLRKPCPPAELLAALQVTLARARRAAGLA</sequence>
<organism evidence="7 8">
    <name type="scientific">Pelomonas dachongensis</name>
    <dbReference type="NCBI Taxonomy" id="3299029"/>
    <lineage>
        <taxon>Bacteria</taxon>
        <taxon>Pseudomonadati</taxon>
        <taxon>Pseudomonadota</taxon>
        <taxon>Betaproteobacteria</taxon>
        <taxon>Burkholderiales</taxon>
        <taxon>Sphaerotilaceae</taxon>
        <taxon>Roseateles</taxon>
    </lineage>
</organism>
<evidence type="ECO:0000256" key="1">
    <source>
        <dbReference type="ARBA" id="ARBA00000085"/>
    </source>
</evidence>
<dbReference type="PROSITE" id="PS50109">
    <property type="entry name" value="HIS_KIN"/>
    <property type="match status" value="1"/>
</dbReference>